<dbReference type="OrthoDB" id="5381738at2"/>
<keyword evidence="1" id="KW-0472">Membrane</keyword>
<name>A0A1H7L4T4_STIAU</name>
<dbReference type="AlphaFoldDB" id="A0A1H7L4T4"/>
<gene>
    <name evidence="2" type="ORF">SAMN05444354_103124</name>
</gene>
<protein>
    <submittedName>
        <fullName evidence="2">Uncharacterized protein</fullName>
    </submittedName>
</protein>
<keyword evidence="3" id="KW-1185">Reference proteome</keyword>
<keyword evidence="1" id="KW-1133">Transmembrane helix</keyword>
<organism evidence="2 3">
    <name type="scientific">Stigmatella aurantiaca</name>
    <dbReference type="NCBI Taxonomy" id="41"/>
    <lineage>
        <taxon>Bacteria</taxon>
        <taxon>Pseudomonadati</taxon>
        <taxon>Myxococcota</taxon>
        <taxon>Myxococcia</taxon>
        <taxon>Myxococcales</taxon>
        <taxon>Cystobacterineae</taxon>
        <taxon>Archangiaceae</taxon>
        <taxon>Stigmatella</taxon>
    </lineage>
</organism>
<dbReference type="EMBL" id="FOAP01000003">
    <property type="protein sequence ID" value="SEK94073.1"/>
    <property type="molecule type" value="Genomic_DNA"/>
</dbReference>
<proteinExistence type="predicted"/>
<feature type="transmembrane region" description="Helical" evidence="1">
    <location>
        <begin position="43"/>
        <end position="61"/>
    </location>
</feature>
<dbReference type="Proteomes" id="UP000182719">
    <property type="component" value="Unassembled WGS sequence"/>
</dbReference>
<dbReference type="RefSeq" id="WP_075006035.1">
    <property type="nucleotide sequence ID" value="NZ_FOAP01000003.1"/>
</dbReference>
<evidence type="ECO:0000313" key="2">
    <source>
        <dbReference type="EMBL" id="SEK94073.1"/>
    </source>
</evidence>
<evidence type="ECO:0000256" key="1">
    <source>
        <dbReference type="SAM" id="Phobius"/>
    </source>
</evidence>
<sequence length="152" mass="16788">MDSRFYAFNPRPTRLALGLGACVLAVLTAWALAASRQGAEPFAEARAGITAGLMLVFLFAFHRLRPRPEWGVTLGPLGVKVARPFSNAQALELGWSQIGTVRRLGRKGDVLGLFFREQGRVLVTRHLFARRAIFEELVSALEKRVPTPPYDA</sequence>
<accession>A0A1H7L4T4</accession>
<keyword evidence="1" id="KW-0812">Transmembrane</keyword>
<reference evidence="3" key="1">
    <citation type="submission" date="2016-10" db="EMBL/GenBank/DDBJ databases">
        <authorList>
            <person name="Varghese N."/>
            <person name="Submissions S."/>
        </authorList>
    </citation>
    <scope>NUCLEOTIDE SEQUENCE [LARGE SCALE GENOMIC DNA]</scope>
    <source>
        <strain evidence="3">DSM 17044</strain>
    </source>
</reference>
<evidence type="ECO:0000313" key="3">
    <source>
        <dbReference type="Proteomes" id="UP000182719"/>
    </source>
</evidence>